<sequence>MSASFKSVVASPAARTGFGEAAFLAPQTHAAAAEPLVASLSRNRLGESSYTHAPKRGDEKGFGEEGTKMVTPKTAGYVPRSPAAL</sequence>
<organism evidence="1 2">
    <name type="scientific">Hyalomma asiaticum</name>
    <name type="common">Tick</name>
    <dbReference type="NCBI Taxonomy" id="266040"/>
    <lineage>
        <taxon>Eukaryota</taxon>
        <taxon>Metazoa</taxon>
        <taxon>Ecdysozoa</taxon>
        <taxon>Arthropoda</taxon>
        <taxon>Chelicerata</taxon>
        <taxon>Arachnida</taxon>
        <taxon>Acari</taxon>
        <taxon>Parasitiformes</taxon>
        <taxon>Ixodida</taxon>
        <taxon>Ixodoidea</taxon>
        <taxon>Ixodidae</taxon>
        <taxon>Hyalomminae</taxon>
        <taxon>Hyalomma</taxon>
    </lineage>
</organism>
<protein>
    <submittedName>
        <fullName evidence="1">Uncharacterized protein</fullName>
    </submittedName>
</protein>
<dbReference type="EMBL" id="CM023482">
    <property type="protein sequence ID" value="KAH6938378.1"/>
    <property type="molecule type" value="Genomic_DNA"/>
</dbReference>
<gene>
    <name evidence="1" type="ORF">HPB50_009020</name>
</gene>
<evidence type="ECO:0000313" key="2">
    <source>
        <dbReference type="Proteomes" id="UP000821845"/>
    </source>
</evidence>
<accession>A0ACB7SUI4</accession>
<name>A0ACB7SUI4_HYAAI</name>
<reference evidence="1" key="1">
    <citation type="submission" date="2020-05" db="EMBL/GenBank/DDBJ databases">
        <title>Large-scale comparative analyses of tick genomes elucidate their genetic diversity and vector capacities.</title>
        <authorList>
            <person name="Jia N."/>
            <person name="Wang J."/>
            <person name="Shi W."/>
            <person name="Du L."/>
            <person name="Sun Y."/>
            <person name="Zhan W."/>
            <person name="Jiang J."/>
            <person name="Wang Q."/>
            <person name="Zhang B."/>
            <person name="Ji P."/>
            <person name="Sakyi L.B."/>
            <person name="Cui X."/>
            <person name="Yuan T."/>
            <person name="Jiang B."/>
            <person name="Yang W."/>
            <person name="Lam T.T.-Y."/>
            <person name="Chang Q."/>
            <person name="Ding S."/>
            <person name="Wang X."/>
            <person name="Zhu J."/>
            <person name="Ruan X."/>
            <person name="Zhao L."/>
            <person name="Wei J."/>
            <person name="Que T."/>
            <person name="Du C."/>
            <person name="Cheng J."/>
            <person name="Dai P."/>
            <person name="Han X."/>
            <person name="Huang E."/>
            <person name="Gao Y."/>
            <person name="Liu J."/>
            <person name="Shao H."/>
            <person name="Ye R."/>
            <person name="Li L."/>
            <person name="Wei W."/>
            <person name="Wang X."/>
            <person name="Wang C."/>
            <person name="Yang T."/>
            <person name="Huo Q."/>
            <person name="Li W."/>
            <person name="Guo W."/>
            <person name="Chen H."/>
            <person name="Zhou L."/>
            <person name="Ni X."/>
            <person name="Tian J."/>
            <person name="Zhou Y."/>
            <person name="Sheng Y."/>
            <person name="Liu T."/>
            <person name="Pan Y."/>
            <person name="Xia L."/>
            <person name="Li J."/>
            <person name="Zhao F."/>
            <person name="Cao W."/>
        </authorList>
    </citation>
    <scope>NUCLEOTIDE SEQUENCE</scope>
    <source>
        <strain evidence="1">Hyas-2018</strain>
    </source>
</reference>
<proteinExistence type="predicted"/>
<keyword evidence="2" id="KW-1185">Reference proteome</keyword>
<dbReference type="Proteomes" id="UP000821845">
    <property type="component" value="Chromosome 2"/>
</dbReference>
<evidence type="ECO:0000313" key="1">
    <source>
        <dbReference type="EMBL" id="KAH6938378.1"/>
    </source>
</evidence>
<comment type="caution">
    <text evidence="1">The sequence shown here is derived from an EMBL/GenBank/DDBJ whole genome shotgun (WGS) entry which is preliminary data.</text>
</comment>